<comment type="caution">
    <text evidence="1">The sequence shown here is derived from an EMBL/GenBank/DDBJ whole genome shotgun (WGS) entry which is preliminary data.</text>
</comment>
<sequence>MFDSLPWGHLLGGVLQLPSCSWELYCLLWVAVQIGWKLLLFLLWTDLEAVQLCCLSFSSLKLWRVTCMDCMAEALCVLAADLKVVCGRKGSPCGLGLELAGGLMLEDWGLLSPFLFFPAVVFYGVWQLASGWAVHVGCSLNLNLNSN</sequence>
<gene>
    <name evidence="1" type="ORF">OIU79_017617</name>
</gene>
<name>A0A9Q0WW10_SALPP</name>
<evidence type="ECO:0000313" key="2">
    <source>
        <dbReference type="Proteomes" id="UP001151532"/>
    </source>
</evidence>
<dbReference type="AlphaFoldDB" id="A0A9Q0WW10"/>
<proteinExistence type="predicted"/>
<keyword evidence="2" id="KW-1185">Reference proteome</keyword>
<organism evidence="1 2">
    <name type="scientific">Salix purpurea</name>
    <name type="common">Purple osier willow</name>
    <dbReference type="NCBI Taxonomy" id="77065"/>
    <lineage>
        <taxon>Eukaryota</taxon>
        <taxon>Viridiplantae</taxon>
        <taxon>Streptophyta</taxon>
        <taxon>Embryophyta</taxon>
        <taxon>Tracheophyta</taxon>
        <taxon>Spermatophyta</taxon>
        <taxon>Magnoliopsida</taxon>
        <taxon>eudicotyledons</taxon>
        <taxon>Gunneridae</taxon>
        <taxon>Pentapetalae</taxon>
        <taxon>rosids</taxon>
        <taxon>fabids</taxon>
        <taxon>Malpighiales</taxon>
        <taxon>Salicaceae</taxon>
        <taxon>Saliceae</taxon>
        <taxon>Salix</taxon>
    </lineage>
</organism>
<accession>A0A9Q0WW10</accession>
<protein>
    <submittedName>
        <fullName evidence="1">Uncharacterized protein</fullName>
    </submittedName>
</protein>
<evidence type="ECO:0000313" key="1">
    <source>
        <dbReference type="EMBL" id="KAJ6774232.1"/>
    </source>
</evidence>
<reference evidence="1" key="2">
    <citation type="journal article" date="2023" name="Int. J. Mol. Sci.">
        <title>De Novo Assembly and Annotation of 11 Diverse Shrub Willow (Salix) Genomes Reveals Novel Gene Organization in Sex-Linked Regions.</title>
        <authorList>
            <person name="Hyden B."/>
            <person name="Feng K."/>
            <person name="Yates T.B."/>
            <person name="Jawdy S."/>
            <person name="Cereghino C."/>
            <person name="Smart L.B."/>
            <person name="Muchero W."/>
        </authorList>
    </citation>
    <scope>NUCLEOTIDE SEQUENCE</scope>
    <source>
        <tissue evidence="1">Shoot tip</tissue>
    </source>
</reference>
<reference evidence="1" key="1">
    <citation type="submission" date="2022-11" db="EMBL/GenBank/DDBJ databases">
        <authorList>
            <person name="Hyden B.L."/>
            <person name="Feng K."/>
            <person name="Yates T."/>
            <person name="Jawdy S."/>
            <person name="Smart L.B."/>
            <person name="Muchero W."/>
        </authorList>
    </citation>
    <scope>NUCLEOTIDE SEQUENCE</scope>
    <source>
        <tissue evidence="1">Shoot tip</tissue>
    </source>
</reference>
<dbReference type="Proteomes" id="UP001151532">
    <property type="component" value="Chromosome 5"/>
</dbReference>
<dbReference type="EMBL" id="JAPFFK010000002">
    <property type="protein sequence ID" value="KAJ6774232.1"/>
    <property type="molecule type" value="Genomic_DNA"/>
</dbReference>